<dbReference type="PROSITE" id="PS50956">
    <property type="entry name" value="HTH_ASNC_2"/>
    <property type="match status" value="1"/>
</dbReference>
<name>C1A062_RHOE4</name>
<dbReference type="Gene3D" id="3.30.70.920">
    <property type="match status" value="2"/>
</dbReference>
<keyword evidence="2" id="KW-0238">DNA-binding</keyword>
<evidence type="ECO:0000256" key="3">
    <source>
        <dbReference type="ARBA" id="ARBA00023163"/>
    </source>
</evidence>
<dbReference type="AlphaFoldDB" id="C1A062"/>
<dbReference type="InterPro" id="IPR036388">
    <property type="entry name" value="WH-like_DNA-bd_sf"/>
</dbReference>
<evidence type="ECO:0000259" key="4">
    <source>
        <dbReference type="PROSITE" id="PS50956"/>
    </source>
</evidence>
<dbReference type="GO" id="GO:0043565">
    <property type="term" value="F:sequence-specific DNA binding"/>
    <property type="evidence" value="ECO:0007669"/>
    <property type="project" value="InterPro"/>
</dbReference>
<evidence type="ECO:0000313" key="6">
    <source>
        <dbReference type="Proteomes" id="UP000002204"/>
    </source>
</evidence>
<dbReference type="InterPro" id="IPR011008">
    <property type="entry name" value="Dimeric_a/b-barrel"/>
</dbReference>
<dbReference type="InterPro" id="IPR019887">
    <property type="entry name" value="Tscrpt_reg_AsnC/Lrp_C"/>
</dbReference>
<dbReference type="InterPro" id="IPR019888">
    <property type="entry name" value="Tscrpt_reg_AsnC-like"/>
</dbReference>
<evidence type="ECO:0000256" key="2">
    <source>
        <dbReference type="ARBA" id="ARBA00023125"/>
    </source>
</evidence>
<sequence length="360" mass="39325">MQDNDVMSALDADNDRGIDEIDLRIINALQLAPRSKWLSLAGPLELDAATLARRWNRLSESSLAWVTVTPGPQVLGSIVTAIIEIDCSPELLDTVAARLTVLAHAVTIEVSTGRADLLVTAGTADLASMSRFISEEIATIDGVLATRTSIITRWFTEGGRWRLNALAPSEKGVLTTSENRTAVRARSTGISEQDRKVLTILAYDGRTPMKELADAIGVSPAACKRQIDRLTSSGLVALRCEFARPLAGLPVLATLWCRVEPELLDTAGRLLSRAPEVRNCFAVVGADNLVVQLWLHSPAELDAFEIRLRKEISGLYVTERSIVLHLRKLLGHVLDQDGRRTSTIAPDVWLPSRTDSPEDR</sequence>
<gene>
    <name evidence="5" type="ordered locus">RER_32890</name>
</gene>
<reference evidence="5 6" key="2">
    <citation type="journal article" date="2006" name="Environ. Microbiol.">
        <title>Sequence analysis of three plasmids harboured in Rhodococcus erythropolis strain PR4.</title>
        <authorList>
            <person name="Sekine M."/>
            <person name="Tanikawa S."/>
            <person name="Omata S."/>
            <person name="Saito M."/>
            <person name="Fujisawa T."/>
            <person name="Tsukatani N."/>
            <person name="Tajima T."/>
            <person name="Sekigawa T."/>
            <person name="Kosugi H."/>
            <person name="Matsuo Y."/>
            <person name="Nishiko R."/>
            <person name="Imamura K."/>
            <person name="Ito M."/>
            <person name="Narita H."/>
            <person name="Tago S."/>
            <person name="Fujita N."/>
            <person name="Harayama S."/>
        </authorList>
    </citation>
    <scope>NUCLEOTIDE SEQUENCE [LARGE SCALE GENOMIC DNA]</scope>
    <source>
        <strain evidence="6">PR4 / NBRC 100887</strain>
    </source>
</reference>
<dbReference type="PANTHER" id="PTHR30154:SF34">
    <property type="entry name" value="TRANSCRIPTIONAL REGULATOR AZLB"/>
    <property type="match status" value="1"/>
</dbReference>
<dbReference type="CDD" id="cd00090">
    <property type="entry name" value="HTH_ARSR"/>
    <property type="match status" value="1"/>
</dbReference>
<keyword evidence="3" id="KW-0804">Transcription</keyword>
<dbReference type="Proteomes" id="UP000002204">
    <property type="component" value="Chromosome"/>
</dbReference>
<evidence type="ECO:0000256" key="1">
    <source>
        <dbReference type="ARBA" id="ARBA00023015"/>
    </source>
</evidence>
<organism evidence="5 6">
    <name type="scientific">Rhodococcus erythropolis (strain PR4 / NBRC 100887)</name>
    <dbReference type="NCBI Taxonomy" id="234621"/>
    <lineage>
        <taxon>Bacteria</taxon>
        <taxon>Bacillati</taxon>
        <taxon>Actinomycetota</taxon>
        <taxon>Actinomycetes</taxon>
        <taxon>Mycobacteriales</taxon>
        <taxon>Nocardiaceae</taxon>
        <taxon>Rhodococcus</taxon>
        <taxon>Rhodococcus erythropolis group</taxon>
    </lineage>
</organism>
<dbReference type="PRINTS" id="PR00033">
    <property type="entry name" value="HTHASNC"/>
</dbReference>
<dbReference type="InterPro" id="IPR000485">
    <property type="entry name" value="AsnC-type_HTH_dom"/>
</dbReference>
<accession>C1A062</accession>
<dbReference type="InterPro" id="IPR011991">
    <property type="entry name" value="ArsR-like_HTH"/>
</dbReference>
<dbReference type="HOGENOM" id="CLU_044190_1_0_11"/>
<dbReference type="KEGG" id="rer:RER_32890"/>
<dbReference type="Pfam" id="PF13404">
    <property type="entry name" value="HTH_AsnC-type"/>
    <property type="match status" value="1"/>
</dbReference>
<dbReference type="eggNOG" id="COG1522">
    <property type="taxonomic scope" value="Bacteria"/>
</dbReference>
<protein>
    <submittedName>
        <fullName evidence="5">Putative AsnC family transcriptional regulator</fullName>
    </submittedName>
</protein>
<dbReference type="EMBL" id="AP008957">
    <property type="protein sequence ID" value="BAH33997.1"/>
    <property type="molecule type" value="Genomic_DNA"/>
</dbReference>
<keyword evidence="1" id="KW-0805">Transcription regulation</keyword>
<feature type="domain" description="HTH asnC-type" evidence="4">
    <location>
        <begin position="190"/>
        <end position="234"/>
    </location>
</feature>
<dbReference type="GO" id="GO:0005829">
    <property type="term" value="C:cytosol"/>
    <property type="evidence" value="ECO:0007669"/>
    <property type="project" value="TreeGrafter"/>
</dbReference>
<dbReference type="GO" id="GO:0043200">
    <property type="term" value="P:response to amino acid"/>
    <property type="evidence" value="ECO:0007669"/>
    <property type="project" value="TreeGrafter"/>
</dbReference>
<dbReference type="Pfam" id="PF13412">
    <property type="entry name" value="HTH_24"/>
    <property type="match status" value="1"/>
</dbReference>
<dbReference type="SMART" id="SM00344">
    <property type="entry name" value="HTH_ASNC"/>
    <property type="match status" value="1"/>
</dbReference>
<dbReference type="Pfam" id="PF01037">
    <property type="entry name" value="AsnC_trans_reg"/>
    <property type="match status" value="2"/>
</dbReference>
<dbReference type="SUPFAM" id="SSF54909">
    <property type="entry name" value="Dimeric alpha+beta barrel"/>
    <property type="match status" value="2"/>
</dbReference>
<evidence type="ECO:0000313" key="5">
    <source>
        <dbReference type="EMBL" id="BAH33997.1"/>
    </source>
</evidence>
<dbReference type="Gene3D" id="1.10.10.10">
    <property type="entry name" value="Winged helix-like DNA-binding domain superfamily/Winged helix DNA-binding domain"/>
    <property type="match status" value="2"/>
</dbReference>
<dbReference type="PANTHER" id="PTHR30154">
    <property type="entry name" value="LEUCINE-RESPONSIVE REGULATORY PROTEIN"/>
    <property type="match status" value="1"/>
</dbReference>
<reference evidence="6" key="1">
    <citation type="submission" date="2005-03" db="EMBL/GenBank/DDBJ databases">
        <title>Comparison of the complete genome sequences of Rhodococcus erythropolis PR4 and Rhodococcus opacus B4.</title>
        <authorList>
            <person name="Takarada H."/>
            <person name="Sekine M."/>
            <person name="Hosoyama A."/>
            <person name="Yamada R."/>
            <person name="Fujisawa T."/>
            <person name="Omata S."/>
            <person name="Shimizu A."/>
            <person name="Tsukatani N."/>
            <person name="Tanikawa S."/>
            <person name="Fujita N."/>
            <person name="Harayama S."/>
        </authorList>
    </citation>
    <scope>NUCLEOTIDE SEQUENCE [LARGE SCALE GENOMIC DNA]</scope>
    <source>
        <strain evidence="6">PR4 / NBRC 100887</strain>
    </source>
</reference>
<dbReference type="SUPFAM" id="SSF46785">
    <property type="entry name" value="Winged helix' DNA-binding domain"/>
    <property type="match status" value="1"/>
</dbReference>
<dbReference type="InterPro" id="IPR036390">
    <property type="entry name" value="WH_DNA-bd_sf"/>
</dbReference>
<proteinExistence type="predicted"/>